<proteinExistence type="predicted"/>
<dbReference type="EMBL" id="SMKU01000433">
    <property type="protein sequence ID" value="TDD64700.1"/>
    <property type="molecule type" value="Genomic_DNA"/>
</dbReference>
<name>A0A4R5A1A9_9ACTN</name>
<dbReference type="AlphaFoldDB" id="A0A4R5A1A9"/>
<gene>
    <name evidence="1" type="ORF">E1298_42105</name>
</gene>
<dbReference type="Proteomes" id="UP000294513">
    <property type="component" value="Unassembled WGS sequence"/>
</dbReference>
<comment type="caution">
    <text evidence="1">The sequence shown here is derived from an EMBL/GenBank/DDBJ whole genome shotgun (WGS) entry which is preliminary data.</text>
</comment>
<organism evidence="1 2">
    <name type="scientific">Actinomadura rubrisoli</name>
    <dbReference type="NCBI Taxonomy" id="2530368"/>
    <lineage>
        <taxon>Bacteria</taxon>
        <taxon>Bacillati</taxon>
        <taxon>Actinomycetota</taxon>
        <taxon>Actinomycetes</taxon>
        <taxon>Streptosporangiales</taxon>
        <taxon>Thermomonosporaceae</taxon>
        <taxon>Actinomadura</taxon>
    </lineage>
</organism>
<dbReference type="RefSeq" id="WP_131902982.1">
    <property type="nucleotide sequence ID" value="NZ_SMKU01000433.1"/>
</dbReference>
<sequence length="67" mass="7142">MSVMLLEPRDAGVAVADLDTGFFDGETDTVRHGQQACTQTCTSGFTYVCDTSTSHTCTWGQTIACDS</sequence>
<accession>A0A4R5A1A9</accession>
<protein>
    <submittedName>
        <fullName evidence="1">Uncharacterized protein</fullName>
    </submittedName>
</protein>
<evidence type="ECO:0000313" key="1">
    <source>
        <dbReference type="EMBL" id="TDD64700.1"/>
    </source>
</evidence>
<evidence type="ECO:0000313" key="2">
    <source>
        <dbReference type="Proteomes" id="UP000294513"/>
    </source>
</evidence>
<reference evidence="1 2" key="1">
    <citation type="submission" date="2019-03" db="EMBL/GenBank/DDBJ databases">
        <title>Draft genome sequences of novel Actinobacteria.</title>
        <authorList>
            <person name="Sahin N."/>
            <person name="Ay H."/>
            <person name="Saygin H."/>
        </authorList>
    </citation>
    <scope>NUCLEOTIDE SEQUENCE [LARGE SCALE GENOMIC DNA]</scope>
    <source>
        <strain evidence="1 2">H3C3</strain>
    </source>
</reference>
<keyword evidence="2" id="KW-1185">Reference proteome</keyword>